<evidence type="ECO:0000313" key="3">
    <source>
        <dbReference type="EMBL" id="CQH54272.1"/>
    </source>
</evidence>
<evidence type="ECO:0000313" key="4">
    <source>
        <dbReference type="Proteomes" id="UP000066737"/>
    </source>
</evidence>
<keyword evidence="1" id="KW-0175">Coiled coil</keyword>
<evidence type="ECO:0000256" key="1">
    <source>
        <dbReference type="SAM" id="Coils"/>
    </source>
</evidence>
<dbReference type="AlphaFoldDB" id="A0A0U5H2C3"/>
<evidence type="ECO:0000256" key="2">
    <source>
        <dbReference type="SAM" id="MobiDB-lite"/>
    </source>
</evidence>
<gene>
    <name evidence="3" type="ORF">HHUB_2066</name>
</gene>
<dbReference type="STRING" id="1407499.HHUB_2066"/>
<feature type="compositionally biased region" description="Acidic residues" evidence="2">
    <location>
        <begin position="147"/>
        <end position="216"/>
    </location>
</feature>
<dbReference type="EMBL" id="LN831302">
    <property type="protein sequence ID" value="CQH54272.1"/>
    <property type="molecule type" value="Genomic_DNA"/>
</dbReference>
<dbReference type="KEGG" id="hhb:Hhub_2066"/>
<dbReference type="Proteomes" id="UP000066737">
    <property type="component" value="Chromosome I"/>
</dbReference>
<dbReference type="SUPFAM" id="SSF57997">
    <property type="entry name" value="Tropomyosin"/>
    <property type="match status" value="1"/>
</dbReference>
<sequence length="455" mass="49458">MVPMSDETVVETDGVTVSKFFNAEDFPVPAVAFDVDSSRDDAVTLRIVDEIPDEFGIDQIGFHPEYGSEHWTASGDGVVRFEREIEPGESFTTVYGVRMEEGQDETPFLSAPTIELDGEDIDEVVPPESTSVVRELAGGERETVPGLEDDDAEEAGLEADIEGSIESLEEEDAEILEGDVDLGGDEDEDLDAEPDEEESVEADESFEAEPPTEPEAEGYGADQPEPPAGDEEVEEPEAEGFGEEETEDAAAAEAEPAPESVGFDAGDLVGTLAEAIRNDEVSDDDLATLQDAFGGVPNSTQVEIEHLQSRVSELEAYTDALEEFLDEEGTAQQLVSDVEDEVSSLSAALDDLDDELGEVEASVEDAAGDREQLRDRVADVEAEVEAVDDLHEDVQRLRGDVDAIDERLEDTEDAVMDVEELEDDLEDVAEDLDDVEAHVEEIEEWRDQLSDVFGT</sequence>
<proteinExistence type="predicted"/>
<keyword evidence="4" id="KW-1185">Reference proteome</keyword>
<feature type="region of interest" description="Disordered" evidence="2">
    <location>
        <begin position="127"/>
        <end position="266"/>
    </location>
</feature>
<name>A0A0U5H2C3_9EURY</name>
<dbReference type="Gene3D" id="1.10.287.1490">
    <property type="match status" value="1"/>
</dbReference>
<protein>
    <submittedName>
        <fullName evidence="3">Probable coiled coil protein</fullName>
    </submittedName>
</protein>
<organism evidence="3 4">
    <name type="scientific">Halobacterium hubeiense</name>
    <dbReference type="NCBI Taxonomy" id="1407499"/>
    <lineage>
        <taxon>Archaea</taxon>
        <taxon>Methanobacteriati</taxon>
        <taxon>Methanobacteriota</taxon>
        <taxon>Stenosarchaea group</taxon>
        <taxon>Halobacteria</taxon>
        <taxon>Halobacteriales</taxon>
        <taxon>Halobacteriaceae</taxon>
        <taxon>Halobacterium</taxon>
    </lineage>
</organism>
<reference evidence="4" key="1">
    <citation type="journal article" date="2016" name="Environ. Microbiol.">
        <title>The complete genome of a viable archaeum isolated from 123-million-year-old rock salt.</title>
        <authorList>
            <person name="Jaakkola S.T."/>
            <person name="Pfeiffer F."/>
            <person name="Ravantti J.J."/>
            <person name="Guo Q."/>
            <person name="Liu Y."/>
            <person name="Chen X."/>
            <person name="Ma H."/>
            <person name="Yang C."/>
            <person name="Oksanen H.M."/>
            <person name="Bamford D.H."/>
        </authorList>
    </citation>
    <scope>NUCLEOTIDE SEQUENCE</scope>
    <source>
        <strain evidence="4">JI20-1</strain>
    </source>
</reference>
<accession>A0A0U5H2C3</accession>
<feature type="compositionally biased region" description="Acidic residues" evidence="2">
    <location>
        <begin position="228"/>
        <end position="250"/>
    </location>
</feature>
<feature type="coiled-coil region" evidence="1">
    <location>
        <begin position="335"/>
        <end position="438"/>
    </location>
</feature>